<dbReference type="InterPro" id="IPR001750">
    <property type="entry name" value="ND/Mrp_TM"/>
</dbReference>
<feature type="transmembrane region" description="Helical" evidence="8">
    <location>
        <begin position="210"/>
        <end position="233"/>
    </location>
</feature>
<evidence type="ECO:0000259" key="9">
    <source>
        <dbReference type="Pfam" id="PF00361"/>
    </source>
</evidence>
<feature type="transmembrane region" description="Helical" evidence="8">
    <location>
        <begin position="169"/>
        <end position="190"/>
    </location>
</feature>
<proteinExistence type="predicted"/>
<feature type="transmembrane region" description="Helical" evidence="8">
    <location>
        <begin position="85"/>
        <end position="108"/>
    </location>
</feature>
<dbReference type="GO" id="GO:0016491">
    <property type="term" value="F:oxidoreductase activity"/>
    <property type="evidence" value="ECO:0007669"/>
    <property type="project" value="UniProtKB-KW"/>
</dbReference>
<reference evidence="10" key="2">
    <citation type="journal article" date="2021" name="Syst. Appl. Microbiol.">
        <title>Roseomonas hellenica sp. nov., isolated from roots of wild-growing Alkanna tinctoria.</title>
        <authorList>
            <person name="Rat A."/>
            <person name="Naranjo H.D."/>
            <person name="Lebbe L."/>
            <person name="Cnockaert M."/>
            <person name="Krigas N."/>
            <person name="Grigoriadou K."/>
            <person name="Maloupa E."/>
            <person name="Willems A."/>
        </authorList>
    </citation>
    <scope>NUCLEOTIDE SEQUENCE</scope>
    <source>
        <strain evidence="10">LMG 28251</strain>
    </source>
</reference>
<feature type="transmembrane region" description="Helical" evidence="8">
    <location>
        <begin position="531"/>
        <end position="551"/>
    </location>
</feature>
<evidence type="ECO:0000256" key="3">
    <source>
        <dbReference type="ARBA" id="ARBA00022692"/>
    </source>
</evidence>
<keyword evidence="2" id="KW-1003">Cell membrane</keyword>
<dbReference type="PANTHER" id="PTHR42682">
    <property type="entry name" value="HYDROGENASE-4 COMPONENT F"/>
    <property type="match status" value="1"/>
</dbReference>
<keyword evidence="3 7" id="KW-0812">Transmembrane</keyword>
<keyword evidence="4 8" id="KW-1133">Transmembrane helix</keyword>
<gene>
    <name evidence="10" type="ORF">GXW79_09515</name>
</gene>
<dbReference type="InterPro" id="IPR052175">
    <property type="entry name" value="ComplexI-like_HydComp"/>
</dbReference>
<feature type="transmembrane region" description="Helical" evidence="8">
    <location>
        <begin position="347"/>
        <end position="369"/>
    </location>
</feature>
<feature type="transmembrane region" description="Helical" evidence="8">
    <location>
        <begin position="274"/>
        <end position="292"/>
    </location>
</feature>
<keyword evidence="11" id="KW-1185">Reference proteome</keyword>
<evidence type="ECO:0000256" key="2">
    <source>
        <dbReference type="ARBA" id="ARBA00022475"/>
    </source>
</evidence>
<feature type="transmembrane region" description="Helical" evidence="8">
    <location>
        <begin position="478"/>
        <end position="498"/>
    </location>
</feature>
<dbReference type="AlphaFoldDB" id="A0AAF1KJJ9"/>
<dbReference type="RefSeq" id="WP_211874158.1">
    <property type="nucleotide sequence ID" value="NZ_JAAEDH010000009.1"/>
</dbReference>
<evidence type="ECO:0000256" key="8">
    <source>
        <dbReference type="SAM" id="Phobius"/>
    </source>
</evidence>
<comment type="caution">
    <text evidence="10">The sequence shown here is derived from an EMBL/GenBank/DDBJ whole genome shotgun (WGS) entry which is preliminary data.</text>
</comment>
<comment type="subcellular location">
    <subcellularLocation>
        <location evidence="1">Cell membrane</location>
        <topology evidence="1">Multi-pass membrane protein</topology>
    </subcellularLocation>
    <subcellularLocation>
        <location evidence="7">Membrane</location>
        <topology evidence="7">Multi-pass membrane protein</topology>
    </subcellularLocation>
</comment>
<accession>A0AAF1KJJ9</accession>
<dbReference type="EMBL" id="JAAEDH010000009">
    <property type="protein sequence ID" value="MBR0655320.1"/>
    <property type="molecule type" value="Genomic_DNA"/>
</dbReference>
<feature type="transmembrane region" description="Helical" evidence="8">
    <location>
        <begin position="43"/>
        <end position="64"/>
    </location>
</feature>
<evidence type="ECO:0000256" key="1">
    <source>
        <dbReference type="ARBA" id="ARBA00004651"/>
    </source>
</evidence>
<name>A0AAF1KJJ9_9PROT</name>
<keyword evidence="5" id="KW-0560">Oxidoreductase</keyword>
<feature type="domain" description="NADH:quinone oxidoreductase/Mrp antiporter transmembrane" evidence="9">
    <location>
        <begin position="133"/>
        <end position="418"/>
    </location>
</feature>
<keyword evidence="6 8" id="KW-0472">Membrane</keyword>
<dbReference type="Pfam" id="PF00361">
    <property type="entry name" value="Proton_antipo_M"/>
    <property type="match status" value="1"/>
</dbReference>
<feature type="transmembrane region" description="Helical" evidence="8">
    <location>
        <begin position="425"/>
        <end position="458"/>
    </location>
</feature>
<evidence type="ECO:0000256" key="7">
    <source>
        <dbReference type="RuleBase" id="RU000320"/>
    </source>
</evidence>
<feature type="transmembrane region" description="Helical" evidence="8">
    <location>
        <begin position="245"/>
        <end position="262"/>
    </location>
</feature>
<dbReference type="Proteomes" id="UP001196068">
    <property type="component" value="Unassembled WGS sequence"/>
</dbReference>
<protein>
    <submittedName>
        <fullName evidence="10">Hydrogenase 4 subunit B</fullName>
    </submittedName>
</protein>
<reference evidence="10" key="1">
    <citation type="submission" date="2020-01" db="EMBL/GenBank/DDBJ databases">
        <authorList>
            <person name="Rat A."/>
        </authorList>
    </citation>
    <scope>NUCLEOTIDE SEQUENCE</scope>
    <source>
        <strain evidence="10">LMG 28251</strain>
    </source>
</reference>
<dbReference type="PANTHER" id="PTHR42682:SF3">
    <property type="entry name" value="FORMATE HYDROGENLYASE SUBUNIT 3-RELATED"/>
    <property type="match status" value="1"/>
</dbReference>
<feature type="transmembrane region" description="Helical" evidence="8">
    <location>
        <begin position="390"/>
        <end position="413"/>
    </location>
</feature>
<evidence type="ECO:0000313" key="11">
    <source>
        <dbReference type="Proteomes" id="UP001196068"/>
    </source>
</evidence>
<evidence type="ECO:0000313" key="10">
    <source>
        <dbReference type="EMBL" id="MBR0655320.1"/>
    </source>
</evidence>
<feature type="transmembrane region" description="Helical" evidence="8">
    <location>
        <begin position="304"/>
        <end position="327"/>
    </location>
</feature>
<feature type="transmembrane region" description="Helical" evidence="8">
    <location>
        <begin position="660"/>
        <end position="678"/>
    </location>
</feature>
<evidence type="ECO:0000256" key="4">
    <source>
        <dbReference type="ARBA" id="ARBA00022989"/>
    </source>
</evidence>
<organism evidence="10 11">
    <name type="scientific">Plastoroseomonas arctica</name>
    <dbReference type="NCBI Taxonomy" id="1509237"/>
    <lineage>
        <taxon>Bacteria</taxon>
        <taxon>Pseudomonadati</taxon>
        <taxon>Pseudomonadota</taxon>
        <taxon>Alphaproteobacteria</taxon>
        <taxon>Acetobacterales</taxon>
        <taxon>Acetobacteraceae</taxon>
        <taxon>Plastoroseomonas</taxon>
    </lineage>
</organism>
<evidence type="ECO:0000256" key="6">
    <source>
        <dbReference type="ARBA" id="ARBA00023136"/>
    </source>
</evidence>
<sequence>MGDHRATPPAVLTALLTLLAALLALAAVGAVRASRTAGVVHAGTAAVCGGFCAVAVLALVLPAAPALALPFGPFWGPSMVALDGLSAWFLLILGLSGGASSLAALGYGGGAMPARLLVPWPLFLAAMALTLAAADAFTLLLGFEAMSLASWALVAAEHDRAENRRAARLYLVFAIFAAACLIPVVGLLAIGPEAVGFAALRETPPEGLRATLILGLVLAGAGAKAGLVPFHAWLPLAHPAAPSHVSAVMSGAMTKVALYVMARVLFDLCGPAQPLWWGAPLLALGAASALLGALRANMEEDSKVLLACSTIENIGLIVMAMGLVLAFRGADLAPLAALAAGAALLHALNHGVFKTLLFLGAGAVLHAALTRRLDSMGGLIRPMPWTAAAVMVGAGAAAALPPLSGFASEWLLLQSLLAGWRTGALGFQITVAAATAIAALSAALAAAAMVRFVGMAFLGRPRTPRAAGASEHPGAERIALVGLAALTVAFGILPAPLLDLAAGGVRLLSGGAGRPVMAALGLAAGDGAARLWPAGVFLLLALIAGAVVVALRARGARGFTTGPAWACGFMAPPPHLPFGDPLTQPSAAGLAQPLRRMLGGALLGAEERVTMPDPGDPRAATIATCAEDPAFPYLLAPLARLRDALAGTAERLRDLSIRQCLMLSFSLLIAMLALVAVLERG</sequence>
<feature type="transmembrane region" description="Helical" evidence="8">
    <location>
        <begin position="120"/>
        <end position="143"/>
    </location>
</feature>
<dbReference type="GO" id="GO:0005886">
    <property type="term" value="C:plasma membrane"/>
    <property type="evidence" value="ECO:0007669"/>
    <property type="project" value="UniProtKB-SubCell"/>
</dbReference>
<evidence type="ECO:0000256" key="5">
    <source>
        <dbReference type="ARBA" id="ARBA00023002"/>
    </source>
</evidence>